<comment type="caution">
    <text evidence="1">The sequence shown here is derived from an EMBL/GenBank/DDBJ whole genome shotgun (WGS) entry which is preliminary data.</text>
</comment>
<reference evidence="1 2" key="1">
    <citation type="submission" date="2019-06" db="EMBL/GenBank/DDBJ databases">
        <title>Pseudomonas bimorpha sp. nov. isolated from bovine raw milk and skim milk concentrate.</title>
        <authorList>
            <person name="Hofmann K."/>
            <person name="Huptas C."/>
            <person name="Doll E."/>
            <person name="Scherer S."/>
            <person name="Wenning M."/>
        </authorList>
    </citation>
    <scope>NUCLEOTIDE SEQUENCE [LARGE SCALE GENOMIC DNA]</scope>
    <source>
        <strain evidence="1 2">DSM 108990</strain>
    </source>
</reference>
<accession>A0A5C5PRL0</accession>
<dbReference type="EMBL" id="VFIP01000085">
    <property type="protein sequence ID" value="TWR78993.1"/>
    <property type="molecule type" value="Genomic_DNA"/>
</dbReference>
<dbReference type="Proteomes" id="UP000317901">
    <property type="component" value="Unassembled WGS sequence"/>
</dbReference>
<organism evidence="1 2">
    <name type="scientific">Pseudomonas saxonica</name>
    <dbReference type="NCBI Taxonomy" id="2600598"/>
    <lineage>
        <taxon>Bacteria</taxon>
        <taxon>Pseudomonadati</taxon>
        <taxon>Pseudomonadota</taxon>
        <taxon>Gammaproteobacteria</taxon>
        <taxon>Pseudomonadales</taxon>
        <taxon>Pseudomonadaceae</taxon>
        <taxon>Pseudomonas</taxon>
    </lineage>
</organism>
<dbReference type="AlphaFoldDB" id="A0A5C5PRL0"/>
<protein>
    <submittedName>
        <fullName evidence="1">Uncharacterized protein</fullName>
    </submittedName>
</protein>
<proteinExistence type="predicted"/>
<evidence type="ECO:0000313" key="1">
    <source>
        <dbReference type="EMBL" id="TWR78993.1"/>
    </source>
</evidence>
<dbReference type="RefSeq" id="WP_146427732.1">
    <property type="nucleotide sequence ID" value="NZ_VFIP01000085.1"/>
</dbReference>
<sequence length="172" mass="19559">MTPKNTSLPNGLQDYAKSRSSSFVSKLKQAMALIESEVEQNEGLYPLNGGRLTKAELCRRAHVDDQTLQNKTHKATTNKMVDEWIEHVKGKISQGELVVRRAVTERAEHWKREHARIANAYALAELEHNERLIELAALGKENYELKRENDELREMLSRAGSKNIASIRPKGK</sequence>
<gene>
    <name evidence="1" type="ORF">FJD37_23375</name>
</gene>
<dbReference type="OrthoDB" id="6064856at2"/>
<evidence type="ECO:0000313" key="2">
    <source>
        <dbReference type="Proteomes" id="UP000317901"/>
    </source>
</evidence>
<name>A0A5C5PRL0_9PSED</name>